<sequence length="69" mass="7648">MSYQLTACGVLRLSDGAHIPPDPFNRDWFEYQAWLSSGGQALPMDELPGATGTLKTLANKWLARSNRQP</sequence>
<protein>
    <submittedName>
        <fullName evidence="1">Uncharacterized protein</fullName>
    </submittedName>
</protein>
<proteinExistence type="predicted"/>
<keyword evidence="2" id="KW-1185">Reference proteome</keyword>
<evidence type="ECO:0000313" key="2">
    <source>
        <dbReference type="Proteomes" id="UP000663686"/>
    </source>
</evidence>
<name>A0ABX7GNK6_9PSED</name>
<organism evidence="1 2">
    <name type="scientific">Pseudomonas granadensis</name>
    <dbReference type="NCBI Taxonomy" id="1421430"/>
    <lineage>
        <taxon>Bacteria</taxon>
        <taxon>Pseudomonadati</taxon>
        <taxon>Pseudomonadota</taxon>
        <taxon>Gammaproteobacteria</taxon>
        <taxon>Pseudomonadales</taxon>
        <taxon>Pseudomonadaceae</taxon>
        <taxon>Pseudomonas</taxon>
    </lineage>
</organism>
<reference evidence="1 2" key="2">
    <citation type="submission" date="2021-03" db="EMBL/GenBank/DDBJ databases">
        <title>P. granadensis CT364 genome publication.</title>
        <authorList>
            <person name="Stach J."/>
            <person name="Montero-Calasanz Md.C."/>
        </authorList>
    </citation>
    <scope>NUCLEOTIDE SEQUENCE [LARGE SCALE GENOMIC DNA]</scope>
    <source>
        <strain evidence="1 2">CT364</strain>
    </source>
</reference>
<gene>
    <name evidence="1" type="ORF">JN757_06900</name>
</gene>
<accession>A0ABX7GNK6</accession>
<dbReference type="RefSeq" id="WP_203422158.1">
    <property type="nucleotide sequence ID" value="NZ_CP069352.1"/>
</dbReference>
<reference evidence="1 2" key="1">
    <citation type="submission" date="2021-02" db="EMBL/GenBank/DDBJ databases">
        <authorList>
            <person name="Cea Torrescassana E."/>
        </authorList>
    </citation>
    <scope>NUCLEOTIDE SEQUENCE [LARGE SCALE GENOMIC DNA]</scope>
    <source>
        <strain evidence="1 2">CT364</strain>
    </source>
</reference>
<dbReference type="EMBL" id="CP069352">
    <property type="protein sequence ID" value="QRK86940.1"/>
    <property type="molecule type" value="Genomic_DNA"/>
</dbReference>
<evidence type="ECO:0000313" key="1">
    <source>
        <dbReference type="EMBL" id="QRK86940.1"/>
    </source>
</evidence>
<dbReference type="Proteomes" id="UP000663686">
    <property type="component" value="Chromosome"/>
</dbReference>